<dbReference type="RefSeq" id="WP_272772118.1">
    <property type="nucleotide sequence ID" value="NZ_JAQQLE010000007.1"/>
</dbReference>
<dbReference type="EMBL" id="JAQQLE010000007">
    <property type="protein sequence ID" value="MDC7714381.1"/>
    <property type="molecule type" value="Genomic_DNA"/>
</dbReference>
<reference evidence="1 2" key="1">
    <citation type="submission" date="2023-01" db="EMBL/GenBank/DDBJ databases">
        <title>Novel species of the genus Vogesella isolated from rivers.</title>
        <authorList>
            <person name="Lu H."/>
        </authorList>
    </citation>
    <scope>NUCLEOTIDE SEQUENCE [LARGE SCALE GENOMIC DNA]</scope>
    <source>
        <strain evidence="1 2">LYT5W</strain>
    </source>
</reference>
<name>A0ABT5IQB9_9NEIS</name>
<sequence length="73" mass="8003">CFAQETDDLFFGETLLHVQSPCHGELDSKVTCYSIPGGRRFARITFPAPPPERLPLTPLQPTLRLASADGDTC</sequence>
<comment type="caution">
    <text evidence="1">The sequence shown here is derived from an EMBL/GenBank/DDBJ whole genome shotgun (WGS) entry which is preliminary data.</text>
</comment>
<gene>
    <name evidence="1" type="ORF">PQU96_09600</name>
</gene>
<feature type="non-terminal residue" evidence="1">
    <location>
        <position position="1"/>
    </location>
</feature>
<dbReference type="Proteomes" id="UP001222030">
    <property type="component" value="Unassembled WGS sequence"/>
</dbReference>
<keyword evidence="2" id="KW-1185">Reference proteome</keyword>
<evidence type="ECO:0000313" key="2">
    <source>
        <dbReference type="Proteomes" id="UP001222030"/>
    </source>
</evidence>
<organism evidence="1 2">
    <name type="scientific">Vogesella margarita</name>
    <dbReference type="NCBI Taxonomy" id="2984199"/>
    <lineage>
        <taxon>Bacteria</taxon>
        <taxon>Pseudomonadati</taxon>
        <taxon>Pseudomonadota</taxon>
        <taxon>Betaproteobacteria</taxon>
        <taxon>Neisseriales</taxon>
        <taxon>Chromobacteriaceae</taxon>
        <taxon>Vogesella</taxon>
    </lineage>
</organism>
<accession>A0ABT5IQB9</accession>
<protein>
    <submittedName>
        <fullName evidence="1">Uncharacterized protein</fullName>
    </submittedName>
</protein>
<proteinExistence type="predicted"/>
<evidence type="ECO:0000313" key="1">
    <source>
        <dbReference type="EMBL" id="MDC7714381.1"/>
    </source>
</evidence>